<gene>
    <name evidence="4" type="ORF">GCM10009809_18460</name>
</gene>
<proteinExistence type="predicted"/>
<organism evidence="4 5">
    <name type="scientific">Isoptericola hypogeus</name>
    <dbReference type="NCBI Taxonomy" id="300179"/>
    <lineage>
        <taxon>Bacteria</taxon>
        <taxon>Bacillati</taxon>
        <taxon>Actinomycetota</taxon>
        <taxon>Actinomycetes</taxon>
        <taxon>Micrococcales</taxon>
        <taxon>Promicromonosporaceae</taxon>
        <taxon>Isoptericola</taxon>
    </lineage>
</organism>
<evidence type="ECO:0000256" key="2">
    <source>
        <dbReference type="SAM" id="MobiDB-lite"/>
    </source>
</evidence>
<comment type="caution">
    <text evidence="4">The sequence shown here is derived from an EMBL/GenBank/DDBJ whole genome shotgun (WGS) entry which is preliminary data.</text>
</comment>
<evidence type="ECO:0000259" key="3">
    <source>
        <dbReference type="Pfam" id="PF00117"/>
    </source>
</evidence>
<dbReference type="InterPro" id="IPR029062">
    <property type="entry name" value="Class_I_gatase-like"/>
</dbReference>
<feature type="compositionally biased region" description="Low complexity" evidence="2">
    <location>
        <begin position="1"/>
        <end position="13"/>
    </location>
</feature>
<dbReference type="PRINTS" id="PR00099">
    <property type="entry name" value="CPSGATASE"/>
</dbReference>
<dbReference type="InterPro" id="IPR006221">
    <property type="entry name" value="TrpG/PapA_dom"/>
</dbReference>
<dbReference type="CDD" id="cd01743">
    <property type="entry name" value="GATase1_Anthranilate_Synthase"/>
    <property type="match status" value="1"/>
</dbReference>
<keyword evidence="5" id="KW-1185">Reference proteome</keyword>
<dbReference type="Gene3D" id="3.40.50.880">
    <property type="match status" value="1"/>
</dbReference>
<dbReference type="PRINTS" id="PR00096">
    <property type="entry name" value="GATASE"/>
</dbReference>
<sequence length="235" mass="24541">MNDTTDSTDTTGTPAQPGGPRILVVDNYDSFVYTIVGYLDQLGARTVVVRNDAVPDPDADGVYRDADGAPFDGVLVSPGPGTPKEAGSSEDVIRACARSRTPMLGVCLGHQALAEVYGATVSHAPELMHGKTSLVEHDGDGVLDGLASPFTATRYHSLAVLPETVPAELEVTGATASGVVMGLQHRELPLHGVQFHPESVLTEGGHRLLANWLAVCGDDGAVERSRGMAPLVHQG</sequence>
<dbReference type="Proteomes" id="UP001501138">
    <property type="component" value="Unassembled WGS sequence"/>
</dbReference>
<reference evidence="4 5" key="1">
    <citation type="journal article" date="2019" name="Int. J. Syst. Evol. Microbiol.">
        <title>The Global Catalogue of Microorganisms (GCM) 10K type strain sequencing project: providing services to taxonomists for standard genome sequencing and annotation.</title>
        <authorList>
            <consortium name="The Broad Institute Genomics Platform"/>
            <consortium name="The Broad Institute Genome Sequencing Center for Infectious Disease"/>
            <person name="Wu L."/>
            <person name="Ma J."/>
        </authorList>
    </citation>
    <scope>NUCLEOTIDE SEQUENCE [LARGE SCALE GENOMIC DNA]</scope>
    <source>
        <strain evidence="4 5">JCM 15589</strain>
    </source>
</reference>
<dbReference type="PRINTS" id="PR00097">
    <property type="entry name" value="ANTSNTHASEII"/>
</dbReference>
<dbReference type="RefSeq" id="WP_344247843.1">
    <property type="nucleotide sequence ID" value="NZ_BAAAPM010000003.1"/>
</dbReference>
<dbReference type="EMBL" id="BAAAPM010000003">
    <property type="protein sequence ID" value="GAA1722913.1"/>
    <property type="molecule type" value="Genomic_DNA"/>
</dbReference>
<name>A0ABN2JE41_9MICO</name>
<protein>
    <submittedName>
        <fullName evidence="4">Gamma-glutamyl-gamma-aminobutyrate hydrolase family protein</fullName>
    </submittedName>
</protein>
<dbReference type="PROSITE" id="PS51273">
    <property type="entry name" value="GATASE_TYPE_1"/>
    <property type="match status" value="1"/>
</dbReference>
<feature type="domain" description="Glutamine amidotransferase" evidence="3">
    <location>
        <begin position="23"/>
        <end position="213"/>
    </location>
</feature>
<dbReference type="PANTHER" id="PTHR43418">
    <property type="entry name" value="MULTIFUNCTIONAL TRYPTOPHAN BIOSYNTHESIS PROTEIN-RELATED"/>
    <property type="match status" value="1"/>
</dbReference>
<feature type="region of interest" description="Disordered" evidence="2">
    <location>
        <begin position="1"/>
        <end position="20"/>
    </location>
</feature>
<dbReference type="NCBIfam" id="TIGR00566">
    <property type="entry name" value="trpG_papA"/>
    <property type="match status" value="1"/>
</dbReference>
<dbReference type="SUPFAM" id="SSF52317">
    <property type="entry name" value="Class I glutamine amidotransferase-like"/>
    <property type="match status" value="1"/>
</dbReference>
<dbReference type="GO" id="GO:0016787">
    <property type="term" value="F:hydrolase activity"/>
    <property type="evidence" value="ECO:0007669"/>
    <property type="project" value="UniProtKB-KW"/>
</dbReference>
<evidence type="ECO:0000313" key="5">
    <source>
        <dbReference type="Proteomes" id="UP001501138"/>
    </source>
</evidence>
<dbReference type="Pfam" id="PF00117">
    <property type="entry name" value="GATase"/>
    <property type="match status" value="1"/>
</dbReference>
<accession>A0ABN2JE41</accession>
<evidence type="ECO:0000313" key="4">
    <source>
        <dbReference type="EMBL" id="GAA1722913.1"/>
    </source>
</evidence>
<dbReference type="InterPro" id="IPR017926">
    <property type="entry name" value="GATASE"/>
</dbReference>
<dbReference type="PANTHER" id="PTHR43418:SF4">
    <property type="entry name" value="MULTIFUNCTIONAL TRYPTOPHAN BIOSYNTHESIS PROTEIN"/>
    <property type="match status" value="1"/>
</dbReference>
<keyword evidence="4" id="KW-0378">Hydrolase</keyword>
<dbReference type="InterPro" id="IPR050472">
    <property type="entry name" value="Anth_synth/Amidotransfase"/>
</dbReference>
<evidence type="ECO:0000256" key="1">
    <source>
        <dbReference type="ARBA" id="ARBA00022962"/>
    </source>
</evidence>
<keyword evidence="1" id="KW-0315">Glutamine amidotransferase</keyword>
<dbReference type="NCBIfam" id="NF005849">
    <property type="entry name" value="PRK07765.1"/>
    <property type="match status" value="1"/>
</dbReference>